<proteinExistence type="predicted"/>
<dbReference type="PANTHER" id="PTHR43319:SF3">
    <property type="entry name" value="BETA-LACTAMASE-RELATED DOMAIN-CONTAINING PROTEIN"/>
    <property type="match status" value="1"/>
</dbReference>
<gene>
    <name evidence="2" type="ORF">SAMN05421837_11994</name>
</gene>
<dbReference type="SUPFAM" id="SSF56601">
    <property type="entry name" value="beta-lactamase/transpeptidase-like"/>
    <property type="match status" value="1"/>
</dbReference>
<dbReference type="EMBL" id="FNUJ01000019">
    <property type="protein sequence ID" value="SEF38260.1"/>
    <property type="molecule type" value="Genomic_DNA"/>
</dbReference>
<feature type="domain" description="Beta-lactamase-related" evidence="1">
    <location>
        <begin position="26"/>
        <end position="357"/>
    </location>
</feature>
<dbReference type="InterPro" id="IPR001466">
    <property type="entry name" value="Beta-lactam-related"/>
</dbReference>
<evidence type="ECO:0000313" key="2">
    <source>
        <dbReference type="EMBL" id="SEF38260.1"/>
    </source>
</evidence>
<protein>
    <submittedName>
        <fullName evidence="2">CubicO group peptidase, beta-lactamase class C family</fullName>
    </submittedName>
</protein>
<dbReference type="PANTHER" id="PTHR43319">
    <property type="entry name" value="BETA-LACTAMASE-RELATED"/>
    <property type="match status" value="1"/>
</dbReference>
<organism evidence="2 3">
    <name type="scientific">Amycolatopsis pretoriensis</name>
    <dbReference type="NCBI Taxonomy" id="218821"/>
    <lineage>
        <taxon>Bacteria</taxon>
        <taxon>Bacillati</taxon>
        <taxon>Actinomycetota</taxon>
        <taxon>Actinomycetes</taxon>
        <taxon>Pseudonocardiales</taxon>
        <taxon>Pseudonocardiaceae</taxon>
        <taxon>Amycolatopsis</taxon>
    </lineage>
</organism>
<keyword evidence="3" id="KW-1185">Reference proteome</keyword>
<dbReference type="Pfam" id="PF00144">
    <property type="entry name" value="Beta-lactamase"/>
    <property type="match status" value="1"/>
</dbReference>
<dbReference type="OrthoDB" id="3422781at2"/>
<dbReference type="InterPro" id="IPR052907">
    <property type="entry name" value="Beta-lactamase/esterase"/>
</dbReference>
<dbReference type="Proteomes" id="UP000198878">
    <property type="component" value="Unassembled WGS sequence"/>
</dbReference>
<dbReference type="Gene3D" id="3.40.710.10">
    <property type="entry name" value="DD-peptidase/beta-lactamase superfamily"/>
    <property type="match status" value="1"/>
</dbReference>
<dbReference type="InterPro" id="IPR012338">
    <property type="entry name" value="Beta-lactam/transpept-like"/>
</dbReference>
<accession>A0A1H5RJ29</accession>
<dbReference type="RefSeq" id="WP_086671332.1">
    <property type="nucleotide sequence ID" value="NZ_FNUJ01000019.1"/>
</dbReference>
<reference evidence="3" key="1">
    <citation type="submission" date="2016-10" db="EMBL/GenBank/DDBJ databases">
        <authorList>
            <person name="Varghese N."/>
            <person name="Submissions S."/>
        </authorList>
    </citation>
    <scope>NUCLEOTIDE SEQUENCE [LARGE SCALE GENOMIC DNA]</scope>
    <source>
        <strain evidence="3">DSM 44654</strain>
    </source>
</reference>
<sequence length="376" mass="40155">MTEVHGTHEPRFAPVRDALSWNLAAGEELGASLVVDLDGELVVDLWGGFRDETRTSPWERDTITNVWSTTKTVVSLAALVLADRGELDVFAPVARYWPEFAENGKEHVEVRHLLSHTSGVSGLEQPAAVADLYDWDKTTARLAAQAPWWEPGTASGYHATNFGHLAGEVIRRVSGKTVKDFVADELAGPLDADFRIGAAEADWPRIAPVVPPPPARFDPEPGSVMARTLSGPAVDAAVANTPAWRRADLGAVNGHGNARSVARMLSALALGGTVDGVRLLGPDTIDLVFAEQANGVDLGLGIPLRWGIGYALPRPDAVPWVRDGRVCFWGGWGGSVIIADLDRRLTISYVMNKMAPGVIGSDGSTTYVDAIYAALG</sequence>
<evidence type="ECO:0000259" key="1">
    <source>
        <dbReference type="Pfam" id="PF00144"/>
    </source>
</evidence>
<dbReference type="STRING" id="218821.SAMN05421837_11994"/>
<evidence type="ECO:0000313" key="3">
    <source>
        <dbReference type="Proteomes" id="UP000198878"/>
    </source>
</evidence>
<name>A0A1H5RJ29_9PSEU</name>
<dbReference type="AlphaFoldDB" id="A0A1H5RJ29"/>